<evidence type="ECO:0000313" key="2">
    <source>
        <dbReference type="EMBL" id="BCS84178.1"/>
    </source>
</evidence>
<accession>A0ABM7NUK4</accession>
<reference evidence="2 3" key="1">
    <citation type="journal article" date="2022" name="Int. J. Syst. Evol. Microbiol.">
        <title>Prevotella herbatica sp. nov., a plant polysaccharide-decomposing anaerobic bacterium isolated from a methanogenic reactor.</title>
        <authorList>
            <person name="Uek A."/>
            <person name="Tonouchi A."/>
            <person name="Kaku N."/>
            <person name="Ueki K."/>
        </authorList>
    </citation>
    <scope>NUCLEOTIDE SEQUENCE [LARGE SCALE GENOMIC DNA]</scope>
    <source>
        <strain evidence="2 3">WR041</strain>
    </source>
</reference>
<dbReference type="CDD" id="cd16376">
    <property type="entry name" value="Avd_like"/>
    <property type="match status" value="1"/>
</dbReference>
<gene>
    <name evidence="2" type="ORF">prwr041_00710</name>
</gene>
<proteinExistence type="predicted"/>
<name>A0ABM7NUK4_9BACT</name>
<dbReference type="Gene3D" id="1.20.1440.60">
    <property type="entry name" value="23S rRNA-intervening sequence"/>
    <property type="match status" value="1"/>
</dbReference>
<dbReference type="InterPro" id="IPR036583">
    <property type="entry name" value="23S_rRNA_IVS_sf"/>
</dbReference>
<sequence>MALSHELPIYRDTMKLLSLTIEKTKCYPRFYRYTVGEKMVNINLDMLSLIYRANSSYEKISILSDFLDKYNLITMLYRISVEQHVITERQYAVIALLLQQIGKQATSWKVYNEKCANRK</sequence>
<dbReference type="EMBL" id="AP024484">
    <property type="protein sequence ID" value="BCS84178.1"/>
    <property type="molecule type" value="Genomic_DNA"/>
</dbReference>
<protein>
    <submittedName>
        <fullName evidence="2">Four helix bundle protein</fullName>
    </submittedName>
</protein>
<keyword evidence="3" id="KW-1185">Reference proteome</keyword>
<dbReference type="RefSeq" id="WP_207154379.1">
    <property type="nucleotide sequence ID" value="NZ_AP024484.1"/>
</dbReference>
<dbReference type="Pfam" id="PF22296">
    <property type="entry name" value="bAvd"/>
    <property type="match status" value="1"/>
</dbReference>
<evidence type="ECO:0000313" key="3">
    <source>
        <dbReference type="Proteomes" id="UP001319045"/>
    </source>
</evidence>
<feature type="domain" description="bAvd-like" evidence="1">
    <location>
        <begin position="15"/>
        <end position="109"/>
    </location>
</feature>
<dbReference type="InterPro" id="IPR055360">
    <property type="entry name" value="bAvd"/>
</dbReference>
<dbReference type="Proteomes" id="UP001319045">
    <property type="component" value="Chromosome"/>
</dbReference>
<organism evidence="2 3">
    <name type="scientific">Prevotella herbatica</name>
    <dbReference type="NCBI Taxonomy" id="2801997"/>
    <lineage>
        <taxon>Bacteria</taxon>
        <taxon>Pseudomonadati</taxon>
        <taxon>Bacteroidota</taxon>
        <taxon>Bacteroidia</taxon>
        <taxon>Bacteroidales</taxon>
        <taxon>Prevotellaceae</taxon>
        <taxon>Prevotella</taxon>
    </lineage>
</organism>
<evidence type="ECO:0000259" key="1">
    <source>
        <dbReference type="Pfam" id="PF22296"/>
    </source>
</evidence>